<keyword evidence="4 6" id="KW-1133">Transmembrane helix</keyword>
<dbReference type="PANTHER" id="PTHR11206">
    <property type="entry name" value="MULTIDRUG RESISTANCE PROTEIN"/>
    <property type="match status" value="1"/>
</dbReference>
<feature type="transmembrane region" description="Helical" evidence="6">
    <location>
        <begin position="331"/>
        <end position="353"/>
    </location>
</feature>
<dbReference type="CDD" id="cd13132">
    <property type="entry name" value="MATE_eukaryotic"/>
    <property type="match status" value="1"/>
</dbReference>
<dbReference type="GO" id="GO:0042910">
    <property type="term" value="F:xenobiotic transmembrane transporter activity"/>
    <property type="evidence" value="ECO:0007669"/>
    <property type="project" value="InterPro"/>
</dbReference>
<keyword evidence="5 6" id="KW-0472">Membrane</keyword>
<feature type="transmembrane region" description="Helical" evidence="6">
    <location>
        <begin position="431"/>
        <end position="453"/>
    </location>
</feature>
<feature type="transmembrane region" description="Helical" evidence="6">
    <location>
        <begin position="292"/>
        <end position="310"/>
    </location>
</feature>
<evidence type="ECO:0000256" key="2">
    <source>
        <dbReference type="ARBA" id="ARBA00010199"/>
    </source>
</evidence>
<gene>
    <name evidence="7" type="ORF">BCR33DRAFT_717445</name>
</gene>
<dbReference type="GO" id="GO:1990961">
    <property type="term" value="P:xenobiotic detoxification by transmembrane export across the plasma membrane"/>
    <property type="evidence" value="ECO:0007669"/>
    <property type="project" value="InterPro"/>
</dbReference>
<evidence type="ECO:0000313" key="8">
    <source>
        <dbReference type="Proteomes" id="UP000193642"/>
    </source>
</evidence>
<sequence length="474" mass="51815">MTSRIELPTAPPDEETPLLHRDSTVKICRASVIKEAKELVPLAFPVSIGYLLQIALASMALATLFANVTGYSLIVGLGAAIDTLCSQSYGEYLSGTGSKRELGRHLSRSIFLMYLTCIPVAILWWFTEPLLLLAGQDPEIARLSGKYTLLLIPSLVPFVISESVKRFLMSQGIMSAQMVVIGIVAPINCLLQYIFVFTSWSLGEQGEGSPFALMIIHTLIAIALVWYAARVEGGDAFVGWEWNEVLNGRKLWMTASLGMSGVLMTCSEWWAWEIVALIAGLLGPEYLAAQTIVLSASYWTYTMPLGFAIASTTRIGNSLGSGAPDQAQLSAFVAIGLGLFLAGINSTAFMLGRESLGYLFSDDKVVIDIVAEIIPLVATFQIADVMACIAGGILRGAGRPDIGAFLNLIGYYVLGIPFGIFYCFYFDWKLYGLWSGLTTSLFFVSFIEICMIWRLDWNMEAENAHKRSLENLSS</sequence>
<comment type="caution">
    <text evidence="7">The sequence shown here is derived from an EMBL/GenBank/DDBJ whole genome shotgun (WGS) entry which is preliminary data.</text>
</comment>
<dbReference type="Proteomes" id="UP000193642">
    <property type="component" value="Unassembled WGS sequence"/>
</dbReference>
<keyword evidence="3 6" id="KW-0812">Transmembrane</keyword>
<proteinExistence type="inferred from homology"/>
<evidence type="ECO:0000256" key="5">
    <source>
        <dbReference type="ARBA" id="ARBA00023136"/>
    </source>
</evidence>
<feature type="transmembrane region" description="Helical" evidence="6">
    <location>
        <begin position="250"/>
        <end position="272"/>
    </location>
</feature>
<evidence type="ECO:0000313" key="7">
    <source>
        <dbReference type="EMBL" id="ORY43805.1"/>
    </source>
</evidence>
<dbReference type="STRING" id="329046.A0A1Y2CBV4"/>
<evidence type="ECO:0000256" key="3">
    <source>
        <dbReference type="ARBA" id="ARBA00022692"/>
    </source>
</evidence>
<dbReference type="EMBL" id="MCGO01000024">
    <property type="protein sequence ID" value="ORY43805.1"/>
    <property type="molecule type" value="Genomic_DNA"/>
</dbReference>
<evidence type="ECO:0000256" key="6">
    <source>
        <dbReference type="SAM" id="Phobius"/>
    </source>
</evidence>
<dbReference type="GO" id="GO:0016020">
    <property type="term" value="C:membrane"/>
    <property type="evidence" value="ECO:0007669"/>
    <property type="project" value="UniProtKB-SubCell"/>
</dbReference>
<feature type="transmembrane region" description="Helical" evidence="6">
    <location>
        <begin position="39"/>
        <end position="62"/>
    </location>
</feature>
<feature type="transmembrane region" description="Helical" evidence="6">
    <location>
        <begin position="147"/>
        <end position="164"/>
    </location>
</feature>
<feature type="transmembrane region" description="Helical" evidence="6">
    <location>
        <begin position="405"/>
        <end position="425"/>
    </location>
</feature>
<feature type="transmembrane region" description="Helical" evidence="6">
    <location>
        <begin position="208"/>
        <end position="229"/>
    </location>
</feature>
<dbReference type="NCBIfam" id="TIGR00797">
    <property type="entry name" value="matE"/>
    <property type="match status" value="1"/>
</dbReference>
<comment type="subcellular location">
    <subcellularLocation>
        <location evidence="1">Membrane</location>
        <topology evidence="1">Multi-pass membrane protein</topology>
    </subcellularLocation>
</comment>
<dbReference type="AlphaFoldDB" id="A0A1Y2CBV4"/>
<dbReference type="GO" id="GO:0015297">
    <property type="term" value="F:antiporter activity"/>
    <property type="evidence" value="ECO:0007669"/>
    <property type="project" value="InterPro"/>
</dbReference>
<dbReference type="Pfam" id="PF01554">
    <property type="entry name" value="MatE"/>
    <property type="match status" value="2"/>
</dbReference>
<dbReference type="OrthoDB" id="2126698at2759"/>
<reference evidence="7 8" key="1">
    <citation type="submission" date="2016-07" db="EMBL/GenBank/DDBJ databases">
        <title>Pervasive Adenine N6-methylation of Active Genes in Fungi.</title>
        <authorList>
            <consortium name="DOE Joint Genome Institute"/>
            <person name="Mondo S.J."/>
            <person name="Dannebaum R.O."/>
            <person name="Kuo R.C."/>
            <person name="Labutti K."/>
            <person name="Haridas S."/>
            <person name="Kuo A."/>
            <person name="Salamov A."/>
            <person name="Ahrendt S.R."/>
            <person name="Lipzen A."/>
            <person name="Sullivan W."/>
            <person name="Andreopoulos W.B."/>
            <person name="Clum A."/>
            <person name="Lindquist E."/>
            <person name="Daum C."/>
            <person name="Ramamoorthy G.K."/>
            <person name="Gryganskyi A."/>
            <person name="Culley D."/>
            <person name="Magnuson J.K."/>
            <person name="James T.Y."/>
            <person name="O'Malley M.A."/>
            <person name="Stajich J.E."/>
            <person name="Spatafora J.W."/>
            <person name="Visel A."/>
            <person name="Grigoriev I.V."/>
        </authorList>
    </citation>
    <scope>NUCLEOTIDE SEQUENCE [LARGE SCALE GENOMIC DNA]</scope>
    <source>
        <strain evidence="7 8">JEL800</strain>
    </source>
</reference>
<organism evidence="7 8">
    <name type="scientific">Rhizoclosmatium globosum</name>
    <dbReference type="NCBI Taxonomy" id="329046"/>
    <lineage>
        <taxon>Eukaryota</taxon>
        <taxon>Fungi</taxon>
        <taxon>Fungi incertae sedis</taxon>
        <taxon>Chytridiomycota</taxon>
        <taxon>Chytridiomycota incertae sedis</taxon>
        <taxon>Chytridiomycetes</taxon>
        <taxon>Chytridiales</taxon>
        <taxon>Chytriomycetaceae</taxon>
        <taxon>Rhizoclosmatium</taxon>
    </lineage>
</organism>
<protein>
    <submittedName>
        <fullName evidence="7">MATE efflux family protein</fullName>
    </submittedName>
</protein>
<feature type="transmembrane region" description="Helical" evidence="6">
    <location>
        <begin position="176"/>
        <end position="196"/>
    </location>
</feature>
<keyword evidence="8" id="KW-1185">Reference proteome</keyword>
<comment type="similarity">
    <text evidence="2">Belongs to the multi antimicrobial extrusion (MATE) (TC 2.A.66.1) family.</text>
</comment>
<evidence type="ECO:0000256" key="1">
    <source>
        <dbReference type="ARBA" id="ARBA00004141"/>
    </source>
</evidence>
<feature type="transmembrane region" description="Helical" evidence="6">
    <location>
        <begin position="106"/>
        <end position="127"/>
    </location>
</feature>
<accession>A0A1Y2CBV4</accession>
<evidence type="ECO:0000256" key="4">
    <source>
        <dbReference type="ARBA" id="ARBA00022989"/>
    </source>
</evidence>
<dbReference type="InterPro" id="IPR045069">
    <property type="entry name" value="MATE_euk"/>
</dbReference>
<feature type="transmembrane region" description="Helical" evidence="6">
    <location>
        <begin position="68"/>
        <end position="85"/>
    </location>
</feature>
<dbReference type="InterPro" id="IPR002528">
    <property type="entry name" value="MATE_fam"/>
</dbReference>
<name>A0A1Y2CBV4_9FUNG</name>